<proteinExistence type="predicted"/>
<dbReference type="EMBL" id="PGXC01000002">
    <property type="protein sequence ID" value="PKK91800.1"/>
    <property type="molecule type" value="Genomic_DNA"/>
</dbReference>
<dbReference type="InterPro" id="IPR007511">
    <property type="entry name" value="DUF501"/>
</dbReference>
<evidence type="ECO:0000313" key="1">
    <source>
        <dbReference type="EMBL" id="PKK91800.1"/>
    </source>
</evidence>
<dbReference type="PANTHER" id="PTHR37163">
    <property type="entry name" value="CONSERVED PROTEIN"/>
    <property type="match status" value="1"/>
</dbReference>
<organism evidence="1 2">
    <name type="scientific">Candidatus Wallbacteria bacterium HGW-Wallbacteria-1</name>
    <dbReference type="NCBI Taxonomy" id="2013854"/>
    <lineage>
        <taxon>Bacteria</taxon>
        <taxon>Candidatus Walliibacteriota</taxon>
    </lineage>
</organism>
<reference evidence="1 2" key="1">
    <citation type="journal article" date="2017" name="ISME J.">
        <title>Potential for microbial H2 and metal transformations associated with novel bacteria and archaea in deep terrestrial subsurface sediments.</title>
        <authorList>
            <person name="Hernsdorf A.W."/>
            <person name="Amano Y."/>
            <person name="Miyakawa K."/>
            <person name="Ise K."/>
            <person name="Suzuki Y."/>
            <person name="Anantharaman K."/>
            <person name="Probst A."/>
            <person name="Burstein D."/>
            <person name="Thomas B.C."/>
            <person name="Banfield J.F."/>
        </authorList>
    </citation>
    <scope>NUCLEOTIDE SEQUENCE [LARGE SCALE GENOMIC DNA]</scope>
    <source>
        <strain evidence="1">HGW-Wallbacteria-1</strain>
    </source>
</reference>
<dbReference type="Proteomes" id="UP000233256">
    <property type="component" value="Unassembled WGS sequence"/>
</dbReference>
<gene>
    <name evidence="1" type="ORF">CVV64_03825</name>
</gene>
<comment type="caution">
    <text evidence="1">The sequence shown here is derived from an EMBL/GenBank/DDBJ whole genome shotgun (WGS) entry which is preliminary data.</text>
</comment>
<dbReference type="Pfam" id="PF04417">
    <property type="entry name" value="DUF501"/>
    <property type="match status" value="1"/>
</dbReference>
<dbReference type="PANTHER" id="PTHR37163:SF1">
    <property type="entry name" value="DUF501 DOMAIN-CONTAINING PROTEIN"/>
    <property type="match status" value="1"/>
</dbReference>
<sequence length="202" mass="22386">MKIISEKGGKTVAKDMKALMADMDEPTELDLMTVRSQIGRSTSATLKVAARCSWGLPQVVLTTPLVQGKSGTRVFTTLFWLTCPFLHRVISTLESEGWVSGLKGWSEEEMIRAAEDYRSLRVQLLELLGINHENLSQGISRTLRETGIGGIRRDGGIKCLHLHVAHQLSTGGNPVGERVLQMIAQRNWKCDSPCFSMESEKC</sequence>
<evidence type="ECO:0000313" key="2">
    <source>
        <dbReference type="Proteomes" id="UP000233256"/>
    </source>
</evidence>
<accession>A0A2N1PTZ9</accession>
<dbReference type="AlphaFoldDB" id="A0A2N1PTZ9"/>
<name>A0A2N1PTZ9_9BACT</name>
<protein>
    <submittedName>
        <fullName evidence="1">DUF501 domain-containing protein</fullName>
    </submittedName>
</protein>